<dbReference type="InterPro" id="IPR003542">
    <property type="entry name" value="Enbac_synth_compD-like"/>
</dbReference>
<accession>A0A1N7HIL8</accession>
<evidence type="ECO:0000256" key="12">
    <source>
        <dbReference type="PIRSR" id="PIRSR603542-1"/>
    </source>
</evidence>
<reference evidence="16 17" key="1">
    <citation type="submission" date="2017-01" db="EMBL/GenBank/DDBJ databases">
        <authorList>
            <person name="Mah S.A."/>
            <person name="Swanson W.J."/>
            <person name="Moy G.W."/>
            <person name="Vacquier V.D."/>
        </authorList>
    </citation>
    <scope>NUCLEOTIDE SEQUENCE [LARGE SCALE GENOMIC DNA]</scope>
    <source>
        <strain evidence="16 17">DSM 29590</strain>
    </source>
</reference>
<name>A0A1N7HIL8_9RHOB</name>
<comment type="subunit">
    <text evidence="4">EntB, EntD, EntE, and EntF form a multienzyme complex called enterobactin synthase.</text>
</comment>
<sequence length="247" mass="26210">MSGPGAQPIGAGRAAPARAISRKAALHALFPQNVTIALSDPQAPQPAPWPEEAEAIRWAVPARAREFAAGRAASRVAMALMGHASRPVPAGPDRAPIWPDGLTGSLSHTSSLCIAALAPLDQVRAIGVDLEDALPVPADLIPDICTLAERAWLACQPEAERGLLAKLIFSAKECAYKCQYPLTRTLFDFNTLEVTPDLDTGQFEATFVRGIGDFNAGACLSGRFVMHDDLIACGMVLARRPRWGLGL</sequence>
<dbReference type="GO" id="GO:0009239">
    <property type="term" value="P:enterobactin biosynthetic process"/>
    <property type="evidence" value="ECO:0007669"/>
    <property type="project" value="UniProtKB-UniPathway"/>
</dbReference>
<keyword evidence="13" id="KW-0479">Metal-binding</keyword>
<feature type="binding site" evidence="13">
    <location>
        <position position="131"/>
    </location>
    <ligand>
        <name>Mg(2+)</name>
        <dbReference type="ChEBI" id="CHEBI:18420"/>
    </ligand>
</feature>
<evidence type="ECO:0000256" key="13">
    <source>
        <dbReference type="PIRSR" id="PIRSR603542-2"/>
    </source>
</evidence>
<dbReference type="Proteomes" id="UP000186019">
    <property type="component" value="Unassembled WGS sequence"/>
</dbReference>
<feature type="binding site" evidence="12">
    <location>
        <position position="129"/>
    </location>
    <ligand>
        <name>CoA</name>
        <dbReference type="ChEBI" id="CHEBI:57287"/>
    </ligand>
</feature>
<evidence type="ECO:0000259" key="14">
    <source>
        <dbReference type="Pfam" id="PF01648"/>
    </source>
</evidence>
<evidence type="ECO:0000256" key="11">
    <source>
        <dbReference type="ARBA" id="ARBA00049191"/>
    </source>
</evidence>
<dbReference type="GO" id="GO:0005886">
    <property type="term" value="C:plasma membrane"/>
    <property type="evidence" value="ECO:0007669"/>
    <property type="project" value="TreeGrafter"/>
</dbReference>
<comment type="cofactor">
    <cofactor evidence="13">
        <name>Mg(2+)</name>
        <dbReference type="ChEBI" id="CHEBI:18420"/>
    </cofactor>
</comment>
<evidence type="ECO:0000256" key="5">
    <source>
        <dbReference type="ARBA" id="ARBA00019087"/>
    </source>
</evidence>
<feature type="binding site" evidence="12">
    <location>
        <position position="177"/>
    </location>
    <ligand>
        <name>CoA</name>
        <dbReference type="ChEBI" id="CHEBI:57287"/>
    </ligand>
</feature>
<evidence type="ECO:0000256" key="7">
    <source>
        <dbReference type="ARBA" id="ARBA00023191"/>
    </source>
</evidence>
<dbReference type="STRING" id="573024.SAMN05216208_2155"/>
<dbReference type="Pfam" id="PF17837">
    <property type="entry name" value="4PPT_N"/>
    <property type="match status" value="1"/>
</dbReference>
<protein>
    <recommendedName>
        <fullName evidence="5">Enterobactin synthase component D</fullName>
    </recommendedName>
    <alternativeName>
        <fullName evidence="8">4'-phosphopantetheinyl transferase EntD</fullName>
    </alternativeName>
    <alternativeName>
        <fullName evidence="9">Enterochelin synthase D</fullName>
    </alternativeName>
</protein>
<feature type="domain" description="4'-phosphopantetheinyl transferase" evidence="14">
    <location>
        <begin position="125"/>
        <end position="202"/>
    </location>
</feature>
<keyword evidence="7" id="KW-0259">Enterobactin biosynthesis</keyword>
<dbReference type="GO" id="GO:0000287">
    <property type="term" value="F:magnesium ion binding"/>
    <property type="evidence" value="ECO:0007669"/>
    <property type="project" value="InterPro"/>
</dbReference>
<comment type="pathway">
    <text evidence="2">Siderophore biosynthesis; enterobactin biosynthesis.</text>
</comment>
<dbReference type="InterPro" id="IPR008278">
    <property type="entry name" value="4-PPantetheinyl_Trfase_dom"/>
</dbReference>
<comment type="catalytic activity">
    <reaction evidence="11">
        <text>apo-[peptidyl-carrier protein] + CoA = holo-[peptidyl-carrier protein] + adenosine 3',5'-bisphosphate + H(+)</text>
        <dbReference type="Rhea" id="RHEA:46228"/>
        <dbReference type="Rhea" id="RHEA-COMP:11479"/>
        <dbReference type="Rhea" id="RHEA-COMP:11480"/>
        <dbReference type="ChEBI" id="CHEBI:15378"/>
        <dbReference type="ChEBI" id="CHEBI:29999"/>
        <dbReference type="ChEBI" id="CHEBI:57287"/>
        <dbReference type="ChEBI" id="CHEBI:58343"/>
        <dbReference type="ChEBI" id="CHEBI:64479"/>
    </reaction>
</comment>
<evidence type="ECO:0000259" key="15">
    <source>
        <dbReference type="Pfam" id="PF17837"/>
    </source>
</evidence>
<feature type="binding site" evidence="12">
    <location>
        <position position="173"/>
    </location>
    <ligand>
        <name>CoA</name>
        <dbReference type="ChEBI" id="CHEBI:57287"/>
    </ligand>
</feature>
<comment type="similarity">
    <text evidence="3">Belongs to the P-Pant transferase superfamily. EntD family.</text>
</comment>
<keyword evidence="6 16" id="KW-0808">Transferase</keyword>
<gene>
    <name evidence="16" type="ORF">SAMN05421666_3161</name>
</gene>
<keyword evidence="13" id="KW-0460">Magnesium</keyword>
<evidence type="ECO:0000256" key="1">
    <source>
        <dbReference type="ARBA" id="ARBA00003937"/>
    </source>
</evidence>
<dbReference type="SUPFAM" id="SSF56214">
    <property type="entry name" value="4'-phosphopantetheinyl transferase"/>
    <property type="match status" value="1"/>
</dbReference>
<dbReference type="OrthoDB" id="8210607at2"/>
<dbReference type="InterPro" id="IPR041354">
    <property type="entry name" value="4PPT_N"/>
</dbReference>
<evidence type="ECO:0000256" key="10">
    <source>
        <dbReference type="ARBA" id="ARBA00049176"/>
    </source>
</evidence>
<keyword evidence="17" id="KW-1185">Reference proteome</keyword>
<evidence type="ECO:0000256" key="2">
    <source>
        <dbReference type="ARBA" id="ARBA00004993"/>
    </source>
</evidence>
<feature type="binding site" evidence="12">
    <location>
        <position position="71"/>
    </location>
    <ligand>
        <name>CoA</name>
        <dbReference type="ChEBI" id="CHEBI:57287"/>
    </ligand>
</feature>
<evidence type="ECO:0000256" key="8">
    <source>
        <dbReference type="ARBA" id="ARBA00029894"/>
    </source>
</evidence>
<dbReference type="AlphaFoldDB" id="A0A1N7HIL8"/>
<evidence type="ECO:0000256" key="3">
    <source>
        <dbReference type="ARBA" id="ARBA00008342"/>
    </source>
</evidence>
<dbReference type="PANTHER" id="PTHR38096">
    <property type="entry name" value="ENTEROBACTIN SYNTHASE COMPONENT D"/>
    <property type="match status" value="1"/>
</dbReference>
<evidence type="ECO:0000256" key="4">
    <source>
        <dbReference type="ARBA" id="ARBA00011503"/>
    </source>
</evidence>
<dbReference type="InterPro" id="IPR037143">
    <property type="entry name" value="4-PPantetheinyl_Trfase_dom_sf"/>
</dbReference>
<organism evidence="16 17">
    <name type="scientific">Roseovarius nanhaiticus</name>
    <dbReference type="NCBI Taxonomy" id="573024"/>
    <lineage>
        <taxon>Bacteria</taxon>
        <taxon>Pseudomonadati</taxon>
        <taxon>Pseudomonadota</taxon>
        <taxon>Alphaproteobacteria</taxon>
        <taxon>Rhodobacterales</taxon>
        <taxon>Roseobacteraceae</taxon>
        <taxon>Roseovarius</taxon>
    </lineage>
</organism>
<dbReference type="GO" id="GO:0009366">
    <property type="term" value="C:enterobactin synthetase complex"/>
    <property type="evidence" value="ECO:0007669"/>
    <property type="project" value="InterPro"/>
</dbReference>
<dbReference type="EMBL" id="FTNV01000003">
    <property type="protein sequence ID" value="SIS24719.1"/>
    <property type="molecule type" value="Genomic_DNA"/>
</dbReference>
<feature type="binding site" evidence="12">
    <location>
        <begin position="107"/>
        <end position="108"/>
    </location>
    <ligand>
        <name>CoA</name>
        <dbReference type="ChEBI" id="CHEBI:57287"/>
    </ligand>
</feature>
<evidence type="ECO:0000313" key="16">
    <source>
        <dbReference type="EMBL" id="SIS24719.1"/>
    </source>
</evidence>
<dbReference type="RefSeq" id="WP_083687144.1">
    <property type="nucleotide sequence ID" value="NZ_FOAC01000002.1"/>
</dbReference>
<dbReference type="GO" id="GO:0008897">
    <property type="term" value="F:holo-[acyl-carrier-protein] synthase activity"/>
    <property type="evidence" value="ECO:0007669"/>
    <property type="project" value="InterPro"/>
</dbReference>
<evidence type="ECO:0000313" key="17">
    <source>
        <dbReference type="Proteomes" id="UP000186019"/>
    </source>
</evidence>
<feature type="domain" description="4'-phosphopantetheinyl transferase N-terminal" evidence="15">
    <location>
        <begin position="51"/>
        <end position="118"/>
    </location>
</feature>
<evidence type="ECO:0000256" key="6">
    <source>
        <dbReference type="ARBA" id="ARBA00022679"/>
    </source>
</evidence>
<dbReference type="PRINTS" id="PR01399">
    <property type="entry name" value="ENTSNTHTASED"/>
</dbReference>
<dbReference type="PANTHER" id="PTHR38096:SF1">
    <property type="entry name" value="ENTEROBACTIN SYNTHASE COMPONENT D"/>
    <property type="match status" value="1"/>
</dbReference>
<proteinExistence type="inferred from homology"/>
<dbReference type="Pfam" id="PF01648">
    <property type="entry name" value="ACPS"/>
    <property type="match status" value="1"/>
</dbReference>
<evidence type="ECO:0000256" key="9">
    <source>
        <dbReference type="ARBA" id="ARBA00031996"/>
    </source>
</evidence>
<comment type="function">
    <text evidence="1">Involved in the biosynthesis of the siderophore enterobactin (enterochelin), which is a macrocyclic trimeric lactone of N-(2,3-dihydroxybenzoyl)-serine. The serine trilactone serves as a scaffolding for the three catechol functionalities that provide hexadentate coordination for the tightly ligated iron(2+) atoms. Plays an essential role in the assembly of the enterobactin by catalyzing the transfer of the 4'-phosphopantetheine (Ppant) moiety from coenzyme A to the apo-domains of both EntB (ArCP domain) and EntF (PCP domain) to yield their holo-forms which make them competent for the activation of 2,3-dihydroxybenzoate (DHB) and L-serine, respectively.</text>
</comment>
<feature type="binding site" evidence="12">
    <location>
        <position position="63"/>
    </location>
    <ligand>
        <name>CoA</name>
        <dbReference type="ChEBI" id="CHEBI:57287"/>
    </ligand>
</feature>
<feature type="binding site" evidence="13">
    <location>
        <position position="129"/>
    </location>
    <ligand>
        <name>Mg(2+)</name>
        <dbReference type="ChEBI" id="CHEBI:18420"/>
    </ligand>
</feature>
<dbReference type="UniPathway" id="UPA00017"/>
<comment type="catalytic activity">
    <reaction evidence="10">
        <text>apo-[aryl-carrier protein] + CoA = holo-[aryl-carrier protein] + adenosine 3',5'-bisphosphate + H(+)</text>
        <dbReference type="Rhea" id="RHEA:48404"/>
        <dbReference type="Rhea" id="RHEA-COMP:15903"/>
        <dbReference type="Rhea" id="RHEA-COMP:17557"/>
        <dbReference type="ChEBI" id="CHEBI:15378"/>
        <dbReference type="ChEBI" id="CHEBI:29999"/>
        <dbReference type="ChEBI" id="CHEBI:57287"/>
        <dbReference type="ChEBI" id="CHEBI:58343"/>
        <dbReference type="ChEBI" id="CHEBI:64479"/>
    </reaction>
</comment>